<dbReference type="InterPro" id="IPR036908">
    <property type="entry name" value="RlpA-like_sf"/>
</dbReference>
<sequence length="288" mass="30703">MKKLALVGCLAVLACSRQQPVAQQDLHYTVGPAWQAAGKWFYPREDFAWQGTGLAVREPAQAEGHLTADGEVWHAASMTGSHQTLQLPAVVRVTNLDNGRQIVIRLNDRGPNDPGRMIGLTPRAADLLGVGKESARVQVVEDEMASRQFAEVLPGGPMLQISAAPLEKVQQTALGNAPVDRQGLTVLADNTTQETPAPGKVVLADLPATVMQGAPVSSMLWVETMDFTSRLAAMRQAAAQAASVRPVFLGHSTMWAVRYGPFTTISEADAALKRALATGLTGSHIVVE</sequence>
<dbReference type="InterPro" id="IPR007730">
    <property type="entry name" value="SPOR-like_dom"/>
</dbReference>
<dbReference type="InterPro" id="IPR009009">
    <property type="entry name" value="RlpA-like_DPBB"/>
</dbReference>
<protein>
    <submittedName>
        <fullName evidence="1">RlpA-like lipoprotein</fullName>
    </submittedName>
</protein>
<dbReference type="OrthoDB" id="9779128at2"/>
<dbReference type="CDD" id="cd22268">
    <property type="entry name" value="DPBB_RlpA-like"/>
    <property type="match status" value="1"/>
</dbReference>
<dbReference type="eggNOG" id="COG0797">
    <property type="taxonomic scope" value="Bacteria"/>
</dbReference>
<dbReference type="Pfam" id="PF03330">
    <property type="entry name" value="DPBB_1"/>
    <property type="match status" value="1"/>
</dbReference>
<name>A0A1A0DDS5_ACEPA</name>
<comment type="caution">
    <text evidence="1">The sequence shown here is derived from an EMBL/GenBank/DDBJ whole genome shotgun (WGS) entry which is preliminary data.</text>
</comment>
<gene>
    <name evidence="1" type="ORF">SRCM100623_01556</name>
</gene>
<proteinExistence type="predicted"/>
<reference evidence="1 2" key="1">
    <citation type="submission" date="2016-05" db="EMBL/GenBank/DDBJ databases">
        <title>Genome sequencing of Acetobacter pasteurianus strain SRCM100623.</title>
        <authorList>
            <person name="Song Y.R."/>
        </authorList>
    </citation>
    <scope>NUCLEOTIDE SEQUENCE [LARGE SCALE GENOMIC DNA]</scope>
    <source>
        <strain evidence="1 2">SRCM100623</strain>
    </source>
</reference>
<dbReference type="PATRIC" id="fig|438.15.peg.1746"/>
<dbReference type="Pfam" id="PF05036">
    <property type="entry name" value="SPOR"/>
    <property type="match status" value="1"/>
</dbReference>
<dbReference type="PROSITE" id="PS51257">
    <property type="entry name" value="PROKAR_LIPOPROTEIN"/>
    <property type="match status" value="1"/>
</dbReference>
<dbReference type="AlphaFoldDB" id="A0A1A0DDS5"/>
<dbReference type="EMBL" id="LYUD01000099">
    <property type="protein sequence ID" value="OAZ73011.1"/>
    <property type="molecule type" value="Genomic_DNA"/>
</dbReference>
<dbReference type="PANTHER" id="PTHR34183">
    <property type="entry name" value="ENDOLYTIC PEPTIDOGLYCAN TRANSGLYCOSYLASE RLPA"/>
    <property type="match status" value="1"/>
</dbReference>
<dbReference type="Proteomes" id="UP000093796">
    <property type="component" value="Unassembled WGS sequence"/>
</dbReference>
<dbReference type="RefSeq" id="WP_003628765.1">
    <property type="nucleotide sequence ID" value="NZ_LYUD01000099.1"/>
</dbReference>
<accession>A0A1A0DDS5</accession>
<evidence type="ECO:0000313" key="2">
    <source>
        <dbReference type="Proteomes" id="UP000093796"/>
    </source>
</evidence>
<evidence type="ECO:0000313" key="1">
    <source>
        <dbReference type="EMBL" id="OAZ73011.1"/>
    </source>
</evidence>
<dbReference type="InterPro" id="IPR036680">
    <property type="entry name" value="SPOR-like_sf"/>
</dbReference>
<organism evidence="1 2">
    <name type="scientific">Acetobacter pasteurianus</name>
    <name type="common">Acetobacter turbidans</name>
    <dbReference type="NCBI Taxonomy" id="438"/>
    <lineage>
        <taxon>Bacteria</taxon>
        <taxon>Pseudomonadati</taxon>
        <taxon>Pseudomonadota</taxon>
        <taxon>Alphaproteobacteria</taxon>
        <taxon>Acetobacterales</taxon>
        <taxon>Acetobacteraceae</taxon>
        <taxon>Acetobacter</taxon>
    </lineage>
</organism>
<dbReference type="SUPFAM" id="SSF110997">
    <property type="entry name" value="Sporulation related repeat"/>
    <property type="match status" value="1"/>
</dbReference>
<dbReference type="PANTHER" id="PTHR34183:SF1">
    <property type="entry name" value="ENDOLYTIC PEPTIDOGLYCAN TRANSGLYCOSYLASE RLPA"/>
    <property type="match status" value="1"/>
</dbReference>
<dbReference type="GO" id="GO:0042834">
    <property type="term" value="F:peptidoglycan binding"/>
    <property type="evidence" value="ECO:0007669"/>
    <property type="project" value="InterPro"/>
</dbReference>
<dbReference type="Gene3D" id="2.40.40.10">
    <property type="entry name" value="RlpA-like domain"/>
    <property type="match status" value="1"/>
</dbReference>
<keyword evidence="1" id="KW-0449">Lipoprotein</keyword>